<keyword evidence="15" id="KW-1185">Reference proteome</keyword>
<dbReference type="InterPro" id="IPR039753">
    <property type="entry name" value="RG7MT1"/>
</dbReference>
<dbReference type="EMBL" id="ML122271">
    <property type="protein sequence ID" value="RPD59104.1"/>
    <property type="molecule type" value="Genomic_DNA"/>
</dbReference>
<keyword evidence="7" id="KW-0506">mRNA capping</keyword>
<keyword evidence="7" id="KW-0507">mRNA processing</keyword>
<dbReference type="SUPFAM" id="SSF53335">
    <property type="entry name" value="S-adenosyl-L-methionine-dependent methyltransferases"/>
    <property type="match status" value="1"/>
</dbReference>
<evidence type="ECO:0000256" key="5">
    <source>
        <dbReference type="ARBA" id="ARBA00022691"/>
    </source>
</evidence>
<dbReference type="InterPro" id="IPR029063">
    <property type="entry name" value="SAM-dependent_MTases_sf"/>
</dbReference>
<evidence type="ECO:0000313" key="15">
    <source>
        <dbReference type="Proteomes" id="UP000313359"/>
    </source>
</evidence>
<feature type="compositionally biased region" description="Low complexity" evidence="12">
    <location>
        <begin position="328"/>
        <end position="338"/>
    </location>
</feature>
<feature type="compositionally biased region" description="Pro residues" evidence="12">
    <location>
        <begin position="301"/>
        <end position="310"/>
    </location>
</feature>
<dbReference type="CDD" id="cd02440">
    <property type="entry name" value="AdoMet_MTases"/>
    <property type="match status" value="1"/>
</dbReference>
<feature type="compositionally biased region" description="Low complexity" evidence="12">
    <location>
        <begin position="235"/>
        <end position="252"/>
    </location>
</feature>
<evidence type="ECO:0000256" key="11">
    <source>
        <dbReference type="ARBA" id="ARBA00049739"/>
    </source>
</evidence>
<keyword evidence="3" id="KW-0489">Methyltransferase</keyword>
<keyword evidence="4" id="KW-0808">Transferase</keyword>
<keyword evidence="6" id="KW-0694">RNA-binding</keyword>
<feature type="compositionally biased region" description="Polar residues" evidence="12">
    <location>
        <begin position="215"/>
        <end position="225"/>
    </location>
</feature>
<accession>A0A5C2S7P5</accession>
<feature type="compositionally biased region" description="Low complexity" evidence="12">
    <location>
        <begin position="55"/>
        <end position="77"/>
    </location>
</feature>
<evidence type="ECO:0000256" key="7">
    <source>
        <dbReference type="ARBA" id="ARBA00023042"/>
    </source>
</evidence>
<feature type="domain" description="MRNA cap 0 methyltransferase" evidence="13">
    <location>
        <begin position="492"/>
        <end position="778"/>
    </location>
</feature>
<organism evidence="14 15">
    <name type="scientific">Lentinus tigrinus ALCF2SS1-6</name>
    <dbReference type="NCBI Taxonomy" id="1328759"/>
    <lineage>
        <taxon>Eukaryota</taxon>
        <taxon>Fungi</taxon>
        <taxon>Dikarya</taxon>
        <taxon>Basidiomycota</taxon>
        <taxon>Agaricomycotina</taxon>
        <taxon>Agaricomycetes</taxon>
        <taxon>Polyporales</taxon>
        <taxon>Polyporaceae</taxon>
        <taxon>Lentinus</taxon>
    </lineage>
</organism>
<dbReference type="AlphaFoldDB" id="A0A5C2S7P5"/>
<dbReference type="GO" id="GO:0005634">
    <property type="term" value="C:nucleus"/>
    <property type="evidence" value="ECO:0007669"/>
    <property type="project" value="TreeGrafter"/>
</dbReference>
<dbReference type="PANTHER" id="PTHR12189">
    <property type="entry name" value="MRNA GUANINE-7- METHYLTRANSFERASE"/>
    <property type="match status" value="1"/>
</dbReference>
<evidence type="ECO:0000256" key="10">
    <source>
        <dbReference type="ARBA" id="ARBA00044712"/>
    </source>
</evidence>
<evidence type="ECO:0000256" key="6">
    <source>
        <dbReference type="ARBA" id="ARBA00022884"/>
    </source>
</evidence>
<dbReference type="EC" id="2.1.1.56" evidence="2"/>
<keyword evidence="5" id="KW-0949">S-adenosyl-L-methionine</keyword>
<dbReference type="GO" id="GO:0004482">
    <property type="term" value="F:mRNA 5'-cap (guanine-N7-)-methyltransferase activity"/>
    <property type="evidence" value="ECO:0007669"/>
    <property type="project" value="UniProtKB-EC"/>
</dbReference>
<evidence type="ECO:0000256" key="9">
    <source>
        <dbReference type="ARBA" id="ARBA00033387"/>
    </source>
</evidence>
<feature type="compositionally biased region" description="Pro residues" evidence="12">
    <location>
        <begin position="284"/>
        <end position="293"/>
    </location>
</feature>
<evidence type="ECO:0000256" key="12">
    <source>
        <dbReference type="SAM" id="MobiDB-lite"/>
    </source>
</evidence>
<dbReference type="PROSITE" id="PS51562">
    <property type="entry name" value="RNA_CAP0_MT"/>
    <property type="match status" value="1"/>
</dbReference>
<feature type="compositionally biased region" description="Polar residues" evidence="12">
    <location>
        <begin position="347"/>
        <end position="363"/>
    </location>
</feature>
<comment type="catalytic activity">
    <reaction evidence="10">
        <text>a 5'-end (5'-triphosphoguanosine)-ribonucleoside in mRNA + S-adenosyl-L-methionine = a 5'-end (N(7)-methyl 5'-triphosphoguanosine)-ribonucleoside in mRNA + S-adenosyl-L-homocysteine</text>
        <dbReference type="Rhea" id="RHEA:67008"/>
        <dbReference type="Rhea" id="RHEA-COMP:17166"/>
        <dbReference type="Rhea" id="RHEA-COMP:17167"/>
        <dbReference type="ChEBI" id="CHEBI:57856"/>
        <dbReference type="ChEBI" id="CHEBI:59789"/>
        <dbReference type="ChEBI" id="CHEBI:156461"/>
        <dbReference type="ChEBI" id="CHEBI:167617"/>
        <dbReference type="EC" id="2.1.1.56"/>
    </reaction>
</comment>
<feature type="region of interest" description="Disordered" evidence="12">
    <location>
        <begin position="138"/>
        <end position="162"/>
    </location>
</feature>
<feature type="compositionally biased region" description="Low complexity" evidence="12">
    <location>
        <begin position="149"/>
        <end position="162"/>
    </location>
</feature>
<evidence type="ECO:0000313" key="14">
    <source>
        <dbReference type="EMBL" id="RPD59104.1"/>
    </source>
</evidence>
<dbReference type="STRING" id="1328759.A0A5C2S7P5"/>
<proteinExistence type="predicted"/>
<name>A0A5C2S7P5_9APHY</name>
<sequence>MPAFDPVRDAVLNSPVTSSLALPQSARMYADAANAKSPHPGASSHPRHPPPSAPGPGMSIVTSASLSSTTTSPSEQSPGTALISPLTRRATDLSMLLNDSGPMDTPLFTPTTPRAPAGLTHLLLHDSDDGADVEQLSQFTPMRRRSSATMSETSTGTSRESSYFTHLGSIIARPSSSSASHGVPFQRESFGLALPGTAGAPPPTSASMSLAFPPSSGSRPSTAVSIASGPPTSRPSTAGQPPGSSSSAVSASMPPPAQAPQRSPLISSAVTAARAPPSKRATRPPSPTKPVPSPISVLPTAPTPPVPVPAPTSVSAPASTPAPPPAPSSSSIPPTTMQKPPPPPRQHSGSGNSVSRKTSSSITPKPQSSLPPPSASLPPKPERPPSPPPSQMKRSTVPYAPRRITPAGSVLIPLSPAEMEKYRNYSGGVGTMILRKKKRVENLLGDGPVKREREDEDSEESPRKKRRSGDVAVVVEHYNARPDVGVAQRQESPIIGLKSFNNWVKSVLITRFAHPVLAASPGQWRGRMRGRVLDMGCGKGGDLTKWAKANVAEYIGLDIAAVSVDQARQRHGGSRGARFTAEFFALDCYTTVLSDALPPNLLSTPFDVVSMQFCMHYAFESEAKARIMLRNVATWLRPSGMFIGTIPNAQQLMEHLDELPEDAKDLSWGNSVYKIRFEDRHQRPIFGHRYWFYLQDAVDDVPEYVVHWDNFVRLASEYGLQLVYKKEFHEIYEEHSEHPDFAPLLQRMRVVDANGESQMDEDQWEAANVYIGFAFEKR</sequence>
<feature type="region of interest" description="Disordered" evidence="12">
    <location>
        <begin position="1"/>
        <end position="114"/>
    </location>
</feature>
<dbReference type="PANTHER" id="PTHR12189:SF2">
    <property type="entry name" value="MRNA CAP GUANINE-N7 METHYLTRANSFERASE"/>
    <property type="match status" value="1"/>
</dbReference>
<feature type="region of interest" description="Disordered" evidence="12">
    <location>
        <begin position="192"/>
        <end position="402"/>
    </location>
</feature>
<gene>
    <name evidence="14" type="ORF">L227DRAFT_654130</name>
</gene>
<feature type="compositionally biased region" description="Pro residues" evidence="12">
    <location>
        <begin position="369"/>
        <end position="390"/>
    </location>
</feature>
<feature type="region of interest" description="Disordered" evidence="12">
    <location>
        <begin position="445"/>
        <end position="470"/>
    </location>
</feature>
<protein>
    <recommendedName>
        <fullName evidence="11">mRNA cap guanine-N(7) methyltransferase</fullName>
        <ecNumber evidence="2">2.1.1.56</ecNumber>
    </recommendedName>
    <alternativeName>
        <fullName evidence="8">mRNA (guanine-N(7))-methyltransferase</fullName>
    </alternativeName>
    <alternativeName>
        <fullName evidence="9">mRNA cap methyltransferase</fullName>
    </alternativeName>
</protein>
<evidence type="ECO:0000256" key="3">
    <source>
        <dbReference type="ARBA" id="ARBA00022603"/>
    </source>
</evidence>
<dbReference type="Pfam" id="PF03291">
    <property type="entry name" value="mRNA_G-N7_MeTrfase"/>
    <property type="match status" value="1"/>
</dbReference>
<dbReference type="Gene3D" id="3.40.50.150">
    <property type="entry name" value="Vaccinia Virus protein VP39"/>
    <property type="match status" value="1"/>
</dbReference>
<evidence type="ECO:0000256" key="2">
    <source>
        <dbReference type="ARBA" id="ARBA00011926"/>
    </source>
</evidence>
<dbReference type="Proteomes" id="UP000313359">
    <property type="component" value="Unassembled WGS sequence"/>
</dbReference>
<dbReference type="GO" id="GO:0003723">
    <property type="term" value="F:RNA binding"/>
    <property type="evidence" value="ECO:0007669"/>
    <property type="project" value="UniProtKB-KW"/>
</dbReference>
<comment type="function">
    <text evidence="1">Responsible for methylating the 5'-cap structure of mRNAs.</text>
</comment>
<evidence type="ECO:0000256" key="8">
    <source>
        <dbReference type="ARBA" id="ARBA00032772"/>
    </source>
</evidence>
<dbReference type="OrthoDB" id="10248867at2759"/>
<evidence type="ECO:0000259" key="13">
    <source>
        <dbReference type="PROSITE" id="PS51562"/>
    </source>
</evidence>
<dbReference type="InterPro" id="IPR004971">
    <property type="entry name" value="mRNA_G-N7_MeTrfase_dom"/>
</dbReference>
<evidence type="ECO:0000256" key="4">
    <source>
        <dbReference type="ARBA" id="ARBA00022679"/>
    </source>
</evidence>
<evidence type="ECO:0000256" key="1">
    <source>
        <dbReference type="ARBA" id="ARBA00003378"/>
    </source>
</evidence>
<reference evidence="14" key="1">
    <citation type="journal article" date="2018" name="Genome Biol. Evol.">
        <title>Genomics and development of Lentinus tigrinus, a white-rot wood-decaying mushroom with dimorphic fruiting bodies.</title>
        <authorList>
            <person name="Wu B."/>
            <person name="Xu Z."/>
            <person name="Knudson A."/>
            <person name="Carlson A."/>
            <person name="Chen N."/>
            <person name="Kovaka S."/>
            <person name="LaButti K."/>
            <person name="Lipzen A."/>
            <person name="Pennachio C."/>
            <person name="Riley R."/>
            <person name="Schakwitz W."/>
            <person name="Umezawa K."/>
            <person name="Ohm R.A."/>
            <person name="Grigoriev I.V."/>
            <person name="Nagy L.G."/>
            <person name="Gibbons J."/>
            <person name="Hibbett D."/>
        </authorList>
    </citation>
    <scope>NUCLEOTIDE SEQUENCE [LARGE SCALE GENOMIC DNA]</scope>
    <source>
        <strain evidence="14">ALCF2SS1-6</strain>
    </source>
</reference>